<reference evidence="1 2" key="1">
    <citation type="submission" date="2016-12" db="EMBL/GenBank/DDBJ databases">
        <authorList>
            <person name="Song W.-J."/>
            <person name="Kurnit D.M."/>
        </authorList>
    </citation>
    <scope>NUCLEOTIDE SEQUENCE [LARGE SCALE GENOMIC DNA]</scope>
    <source>
        <strain evidence="1 2">DSM 30827</strain>
    </source>
</reference>
<organism evidence="1 2">
    <name type="scientific">Corynebacterium glaucum</name>
    <dbReference type="NCBI Taxonomy" id="187491"/>
    <lineage>
        <taxon>Bacteria</taxon>
        <taxon>Bacillati</taxon>
        <taxon>Actinomycetota</taxon>
        <taxon>Actinomycetes</taxon>
        <taxon>Mycobacteriales</taxon>
        <taxon>Corynebacteriaceae</taxon>
        <taxon>Corynebacterium</taxon>
    </lineage>
</organism>
<protein>
    <submittedName>
        <fullName evidence="1">Uncharacterized protein</fullName>
    </submittedName>
</protein>
<dbReference type="KEGG" id="cgv:CGLAU_11365"/>
<name>A0A1Q2HZE9_9CORY</name>
<gene>
    <name evidence="1" type="ORF">CGLAU_11365</name>
</gene>
<dbReference type="EMBL" id="CP019688">
    <property type="protein sequence ID" value="AQQ16204.1"/>
    <property type="molecule type" value="Genomic_DNA"/>
</dbReference>
<proteinExistence type="predicted"/>
<accession>A0A1Q2HZE9</accession>
<sequence>MQFDADKFDDDRLEEMALAYFLAFGRSDR</sequence>
<dbReference type="AlphaFoldDB" id="A0A1Q2HZE9"/>
<evidence type="ECO:0000313" key="1">
    <source>
        <dbReference type="EMBL" id="AQQ16204.1"/>
    </source>
</evidence>
<evidence type="ECO:0000313" key="2">
    <source>
        <dbReference type="Proteomes" id="UP000217209"/>
    </source>
</evidence>
<dbReference type="Proteomes" id="UP000217209">
    <property type="component" value="Chromosome"/>
</dbReference>
<keyword evidence="2" id="KW-1185">Reference proteome</keyword>